<accession>A0ABD2NUQ2</accession>
<name>A0ABD2NUQ2_9CUCU</name>
<dbReference type="Proteomes" id="UP001516400">
    <property type="component" value="Unassembled WGS sequence"/>
</dbReference>
<proteinExistence type="predicted"/>
<evidence type="ECO:0000313" key="1">
    <source>
        <dbReference type="EMBL" id="KAL3282349.1"/>
    </source>
</evidence>
<evidence type="ECO:0000313" key="2">
    <source>
        <dbReference type="Proteomes" id="UP001516400"/>
    </source>
</evidence>
<protein>
    <submittedName>
        <fullName evidence="1">Uncharacterized protein</fullName>
    </submittedName>
</protein>
<keyword evidence="2" id="KW-1185">Reference proteome</keyword>
<organism evidence="1 2">
    <name type="scientific">Cryptolaemus montrouzieri</name>
    <dbReference type="NCBI Taxonomy" id="559131"/>
    <lineage>
        <taxon>Eukaryota</taxon>
        <taxon>Metazoa</taxon>
        <taxon>Ecdysozoa</taxon>
        <taxon>Arthropoda</taxon>
        <taxon>Hexapoda</taxon>
        <taxon>Insecta</taxon>
        <taxon>Pterygota</taxon>
        <taxon>Neoptera</taxon>
        <taxon>Endopterygota</taxon>
        <taxon>Coleoptera</taxon>
        <taxon>Polyphaga</taxon>
        <taxon>Cucujiformia</taxon>
        <taxon>Coccinelloidea</taxon>
        <taxon>Coccinellidae</taxon>
        <taxon>Scymninae</taxon>
        <taxon>Scymnini</taxon>
        <taxon>Cryptolaemus</taxon>
    </lineage>
</organism>
<reference evidence="1 2" key="1">
    <citation type="journal article" date="2021" name="BMC Biol.">
        <title>Horizontally acquired antibacterial genes associated with adaptive radiation of ladybird beetles.</title>
        <authorList>
            <person name="Li H.S."/>
            <person name="Tang X.F."/>
            <person name="Huang Y.H."/>
            <person name="Xu Z.Y."/>
            <person name="Chen M.L."/>
            <person name="Du X.Y."/>
            <person name="Qiu B.Y."/>
            <person name="Chen P.T."/>
            <person name="Zhang W."/>
            <person name="Slipinski A."/>
            <person name="Escalona H.E."/>
            <person name="Waterhouse R.M."/>
            <person name="Zwick A."/>
            <person name="Pang H."/>
        </authorList>
    </citation>
    <scope>NUCLEOTIDE SEQUENCE [LARGE SCALE GENOMIC DNA]</scope>
    <source>
        <strain evidence="1">SYSU2018</strain>
    </source>
</reference>
<gene>
    <name evidence="1" type="ORF">HHI36_005536</name>
</gene>
<dbReference type="EMBL" id="JABFTP020000144">
    <property type="protein sequence ID" value="KAL3282349.1"/>
    <property type="molecule type" value="Genomic_DNA"/>
</dbReference>
<comment type="caution">
    <text evidence="1">The sequence shown here is derived from an EMBL/GenBank/DDBJ whole genome shotgun (WGS) entry which is preliminary data.</text>
</comment>
<sequence>MDDYRPLTEEGFQHSHCILADLQWEFVDDLNLTAGMCFEIFHDRLLKDFQADFPLVKVRRKTDSGVRWFTDEFRKTRSEVELLNEMFILYPSDEIKSDRNNLRNEYRQ</sequence>
<dbReference type="AlphaFoldDB" id="A0ABD2NUQ2"/>